<keyword evidence="3" id="KW-1185">Reference proteome</keyword>
<name>L9JDN1_TUPCH</name>
<accession>L9JDN1</accession>
<evidence type="ECO:0000313" key="3">
    <source>
        <dbReference type="Proteomes" id="UP000011518"/>
    </source>
</evidence>
<feature type="compositionally biased region" description="Basic and acidic residues" evidence="1">
    <location>
        <begin position="173"/>
        <end position="183"/>
    </location>
</feature>
<protein>
    <submittedName>
        <fullName evidence="2">Uncharacterized protein</fullName>
    </submittedName>
</protein>
<reference evidence="3" key="2">
    <citation type="journal article" date="2013" name="Nat. Commun.">
        <title>Genome of the Chinese tree shrew.</title>
        <authorList>
            <person name="Fan Y."/>
            <person name="Huang Z.Y."/>
            <person name="Cao C.C."/>
            <person name="Chen C.S."/>
            <person name="Chen Y.X."/>
            <person name="Fan D.D."/>
            <person name="He J."/>
            <person name="Hou H.L."/>
            <person name="Hu L."/>
            <person name="Hu X.T."/>
            <person name="Jiang X.T."/>
            <person name="Lai R."/>
            <person name="Lang Y.S."/>
            <person name="Liang B."/>
            <person name="Liao S.G."/>
            <person name="Mu D."/>
            <person name="Ma Y.Y."/>
            <person name="Niu Y.Y."/>
            <person name="Sun X.Q."/>
            <person name="Xia J.Q."/>
            <person name="Xiao J."/>
            <person name="Xiong Z.Q."/>
            <person name="Xu L."/>
            <person name="Yang L."/>
            <person name="Zhang Y."/>
            <person name="Zhao W."/>
            <person name="Zhao X.D."/>
            <person name="Zheng Y.T."/>
            <person name="Zhou J.M."/>
            <person name="Zhu Y.B."/>
            <person name="Zhang G.J."/>
            <person name="Wang J."/>
            <person name="Yao Y.G."/>
        </authorList>
    </citation>
    <scope>NUCLEOTIDE SEQUENCE [LARGE SCALE GENOMIC DNA]</scope>
</reference>
<sequence>MGTVRPKPLSVRPGRCDFWIHVRKGSCRERTRKQSLWGLESGLAGVDKSHSPRCDGRSPHLLSAFLLSSPSSTPVPATVRVLSLSFSLSQRSLASSLASEVSGHTLGTGSDTHPPCLPPGPRLVSPVGPQGCRQHRTHQQTALAHLPVPSSQASSRAGALQLPNTPTAGPHSFCEERPESTSA</sequence>
<dbReference type="EMBL" id="KB321041">
    <property type="protein sequence ID" value="ELW48468.1"/>
    <property type="molecule type" value="Genomic_DNA"/>
</dbReference>
<feature type="region of interest" description="Disordered" evidence="1">
    <location>
        <begin position="147"/>
        <end position="183"/>
    </location>
</feature>
<evidence type="ECO:0000256" key="1">
    <source>
        <dbReference type="SAM" id="MobiDB-lite"/>
    </source>
</evidence>
<dbReference type="Proteomes" id="UP000011518">
    <property type="component" value="Unassembled WGS sequence"/>
</dbReference>
<proteinExistence type="predicted"/>
<dbReference type="InParanoid" id="L9JDN1"/>
<dbReference type="AlphaFoldDB" id="L9JDN1"/>
<organism evidence="2 3">
    <name type="scientific">Tupaia chinensis</name>
    <name type="common">Chinese tree shrew</name>
    <name type="synonym">Tupaia belangeri chinensis</name>
    <dbReference type="NCBI Taxonomy" id="246437"/>
    <lineage>
        <taxon>Eukaryota</taxon>
        <taxon>Metazoa</taxon>
        <taxon>Chordata</taxon>
        <taxon>Craniata</taxon>
        <taxon>Vertebrata</taxon>
        <taxon>Euteleostomi</taxon>
        <taxon>Mammalia</taxon>
        <taxon>Eutheria</taxon>
        <taxon>Euarchontoglires</taxon>
        <taxon>Scandentia</taxon>
        <taxon>Tupaiidae</taxon>
        <taxon>Tupaia</taxon>
    </lineage>
</organism>
<reference evidence="3" key="1">
    <citation type="submission" date="2012-07" db="EMBL/GenBank/DDBJ databases">
        <title>Genome of the Chinese tree shrew, a rising model animal genetically related to primates.</title>
        <authorList>
            <person name="Zhang G."/>
            <person name="Fan Y."/>
            <person name="Yao Y."/>
            <person name="Huang Z."/>
        </authorList>
    </citation>
    <scope>NUCLEOTIDE SEQUENCE [LARGE SCALE GENOMIC DNA]</scope>
</reference>
<gene>
    <name evidence="2" type="ORF">TREES_T100007875</name>
</gene>
<evidence type="ECO:0000313" key="2">
    <source>
        <dbReference type="EMBL" id="ELW48468.1"/>
    </source>
</evidence>